<dbReference type="Proteomes" id="UP000265080">
    <property type="component" value="Chromosome 5"/>
</dbReference>
<sequence>MWWSGGTSGRAGYHQLRDGGGTMGEDDCAACQDDLCWLQLEDFRMLLIKTIDPSRITPYLRQCQVLINQSAPLGEPAGFSLVVLWSGDQRALLDTLQRTGVKSYTAFLESLELDYPDLYPTRPSIERLLIISGCFSDTAGESGLTQFLMSELNRLQRALQDQRRCRQQACSVAKEQVCMAIYMEANQTHQILNFKSC</sequence>
<reference evidence="1" key="3">
    <citation type="submission" date="2025-09" db="UniProtKB">
        <authorList>
            <consortium name="Ensembl"/>
        </authorList>
    </citation>
    <scope>IDENTIFICATION</scope>
</reference>
<name>A0A3P8TM05_AMPPE</name>
<dbReference type="PANTHER" id="PTHR14559:SF3">
    <property type="entry name" value="CASPASE RECRUITMENT DOMAIN-CONTAINING PROTEIN 9"/>
    <property type="match status" value="1"/>
</dbReference>
<dbReference type="OMA" id="AIYMEAN"/>
<evidence type="ECO:0000313" key="2">
    <source>
        <dbReference type="Proteomes" id="UP000265080"/>
    </source>
</evidence>
<dbReference type="GO" id="GO:0050700">
    <property type="term" value="F:CARD domain binding"/>
    <property type="evidence" value="ECO:0007669"/>
    <property type="project" value="TreeGrafter"/>
</dbReference>
<proteinExistence type="predicted"/>
<dbReference type="GO" id="GO:0005737">
    <property type="term" value="C:cytoplasm"/>
    <property type="evidence" value="ECO:0007669"/>
    <property type="project" value="TreeGrafter"/>
</dbReference>
<dbReference type="SUPFAM" id="SSF47986">
    <property type="entry name" value="DEATH domain"/>
    <property type="match status" value="1"/>
</dbReference>
<dbReference type="STRING" id="161767.ENSAPEP00000024077"/>
<dbReference type="AlphaFoldDB" id="A0A3P8TM05"/>
<dbReference type="Gene3D" id="1.10.533.10">
    <property type="entry name" value="Death Domain, Fas"/>
    <property type="match status" value="1"/>
</dbReference>
<protein>
    <recommendedName>
        <fullName evidence="3">CARD domain-containing protein</fullName>
    </recommendedName>
</protein>
<reference evidence="1 2" key="1">
    <citation type="submission" date="2018-03" db="EMBL/GenBank/DDBJ databases">
        <title>Finding Nemo's genes: A chromosome-scale reference assembly of the genome of the orange clownfish Amphiprion percula.</title>
        <authorList>
            <person name="Lehmann R."/>
        </authorList>
    </citation>
    <scope>NUCLEOTIDE SEQUENCE</scope>
</reference>
<organism evidence="1 2">
    <name type="scientific">Amphiprion percula</name>
    <name type="common">Orange clownfish</name>
    <name type="synonym">Lutjanus percula</name>
    <dbReference type="NCBI Taxonomy" id="161767"/>
    <lineage>
        <taxon>Eukaryota</taxon>
        <taxon>Metazoa</taxon>
        <taxon>Chordata</taxon>
        <taxon>Craniata</taxon>
        <taxon>Vertebrata</taxon>
        <taxon>Euteleostomi</taxon>
        <taxon>Actinopterygii</taxon>
        <taxon>Neopterygii</taxon>
        <taxon>Teleostei</taxon>
        <taxon>Neoteleostei</taxon>
        <taxon>Acanthomorphata</taxon>
        <taxon>Ovalentaria</taxon>
        <taxon>Pomacentridae</taxon>
        <taxon>Amphiprion</taxon>
    </lineage>
</organism>
<dbReference type="Ensembl" id="ENSAPET00000024709.1">
    <property type="protein sequence ID" value="ENSAPEP00000024077.1"/>
    <property type="gene ID" value="ENSAPEG00000017120.1"/>
</dbReference>
<reference evidence="1" key="2">
    <citation type="submission" date="2025-08" db="UniProtKB">
        <authorList>
            <consortium name="Ensembl"/>
        </authorList>
    </citation>
    <scope>IDENTIFICATION</scope>
</reference>
<evidence type="ECO:0000313" key="1">
    <source>
        <dbReference type="Ensembl" id="ENSAPEP00000024077.1"/>
    </source>
</evidence>
<evidence type="ECO:0008006" key="3">
    <source>
        <dbReference type="Google" id="ProtNLM"/>
    </source>
</evidence>
<dbReference type="GeneTree" id="ENSGT00940000160570"/>
<accession>A0A3P8TM05</accession>
<dbReference type="PANTHER" id="PTHR14559">
    <property type="entry name" value="CASPASE RECRUITMENT DOMAIN FAMILY"/>
    <property type="match status" value="1"/>
</dbReference>
<dbReference type="GO" id="GO:0043123">
    <property type="term" value="P:positive regulation of canonical NF-kappaB signal transduction"/>
    <property type="evidence" value="ECO:0007669"/>
    <property type="project" value="TreeGrafter"/>
</dbReference>
<keyword evidence="2" id="KW-1185">Reference proteome</keyword>
<dbReference type="InterPro" id="IPR011029">
    <property type="entry name" value="DEATH-like_dom_sf"/>
</dbReference>